<feature type="compositionally biased region" description="Basic and acidic residues" evidence="1">
    <location>
        <begin position="15"/>
        <end position="34"/>
    </location>
</feature>
<dbReference type="AlphaFoldDB" id="A0A7J8Y860"/>
<protein>
    <submittedName>
        <fullName evidence="2">Uncharacterized protein</fullName>
    </submittedName>
</protein>
<evidence type="ECO:0000256" key="1">
    <source>
        <dbReference type="SAM" id="MobiDB-lite"/>
    </source>
</evidence>
<feature type="non-terminal residue" evidence="2">
    <location>
        <position position="1"/>
    </location>
</feature>
<proteinExistence type="predicted"/>
<keyword evidence="3" id="KW-1185">Reference proteome</keyword>
<dbReference type="EMBL" id="JABFAA010000011">
    <property type="protein sequence ID" value="MBA0695786.1"/>
    <property type="molecule type" value="Genomic_DNA"/>
</dbReference>
<feature type="region of interest" description="Disordered" evidence="1">
    <location>
        <begin position="1"/>
        <end position="41"/>
    </location>
</feature>
<accession>A0A7J8Y860</accession>
<gene>
    <name evidence="2" type="ORF">Goari_002385</name>
</gene>
<reference evidence="2 3" key="1">
    <citation type="journal article" date="2019" name="Genome Biol. Evol.">
        <title>Insights into the evolution of the New World diploid cottons (Gossypium, subgenus Houzingenia) based on genome sequencing.</title>
        <authorList>
            <person name="Grover C.E."/>
            <person name="Arick M.A. 2nd"/>
            <person name="Thrash A."/>
            <person name="Conover J.L."/>
            <person name="Sanders W.S."/>
            <person name="Peterson D.G."/>
            <person name="Frelichowski J.E."/>
            <person name="Scheffler J.A."/>
            <person name="Scheffler B.E."/>
            <person name="Wendel J.F."/>
        </authorList>
    </citation>
    <scope>NUCLEOTIDE SEQUENCE [LARGE SCALE GENOMIC DNA]</scope>
    <source>
        <strain evidence="2">185</strain>
        <tissue evidence="2">Leaf</tissue>
    </source>
</reference>
<dbReference type="Proteomes" id="UP000593577">
    <property type="component" value="Unassembled WGS sequence"/>
</dbReference>
<organism evidence="2 3">
    <name type="scientific">Gossypium aridum</name>
    <name type="common">American cotton</name>
    <name type="synonym">Erioxylum aridum</name>
    <dbReference type="NCBI Taxonomy" id="34290"/>
    <lineage>
        <taxon>Eukaryota</taxon>
        <taxon>Viridiplantae</taxon>
        <taxon>Streptophyta</taxon>
        <taxon>Embryophyta</taxon>
        <taxon>Tracheophyta</taxon>
        <taxon>Spermatophyta</taxon>
        <taxon>Magnoliopsida</taxon>
        <taxon>eudicotyledons</taxon>
        <taxon>Gunneridae</taxon>
        <taxon>Pentapetalae</taxon>
        <taxon>rosids</taxon>
        <taxon>malvids</taxon>
        <taxon>Malvales</taxon>
        <taxon>Malvaceae</taxon>
        <taxon>Malvoideae</taxon>
        <taxon>Gossypium</taxon>
    </lineage>
</organism>
<sequence>APAEEQITSTSSSNRRTENQKRNKEPAPAEEQKTNRGTMNQ</sequence>
<comment type="caution">
    <text evidence="2">The sequence shown here is derived from an EMBL/GenBank/DDBJ whole genome shotgun (WGS) entry which is preliminary data.</text>
</comment>
<feature type="non-terminal residue" evidence="2">
    <location>
        <position position="41"/>
    </location>
</feature>
<evidence type="ECO:0000313" key="3">
    <source>
        <dbReference type="Proteomes" id="UP000593577"/>
    </source>
</evidence>
<evidence type="ECO:0000313" key="2">
    <source>
        <dbReference type="EMBL" id="MBA0695786.1"/>
    </source>
</evidence>
<name>A0A7J8Y860_GOSAI</name>